<evidence type="ECO:0000313" key="3">
    <source>
        <dbReference type="EnsemblPlants" id="PNT63340"/>
    </source>
</evidence>
<accession>A0A2K2CMT1</accession>
<keyword evidence="1" id="KW-0472">Membrane</keyword>
<dbReference type="InParanoid" id="A0A2K2CMT1"/>
<evidence type="ECO:0000256" key="1">
    <source>
        <dbReference type="SAM" id="Phobius"/>
    </source>
</evidence>
<reference evidence="2" key="2">
    <citation type="submission" date="2017-06" db="EMBL/GenBank/DDBJ databases">
        <title>WGS assembly of Brachypodium distachyon.</title>
        <authorList>
            <consortium name="The International Brachypodium Initiative"/>
            <person name="Lucas S."/>
            <person name="Harmon-Smith M."/>
            <person name="Lail K."/>
            <person name="Tice H."/>
            <person name="Grimwood J."/>
            <person name="Bruce D."/>
            <person name="Barry K."/>
            <person name="Shu S."/>
            <person name="Lindquist E."/>
            <person name="Wang M."/>
            <person name="Pitluck S."/>
            <person name="Vogel J.P."/>
            <person name="Garvin D.F."/>
            <person name="Mockler T.C."/>
            <person name="Schmutz J."/>
            <person name="Rokhsar D."/>
            <person name="Bevan M.W."/>
        </authorList>
    </citation>
    <scope>NUCLEOTIDE SEQUENCE</scope>
    <source>
        <strain evidence="2">Bd21</strain>
    </source>
</reference>
<feature type="transmembrane region" description="Helical" evidence="1">
    <location>
        <begin position="41"/>
        <end position="61"/>
    </location>
</feature>
<keyword evidence="4" id="KW-1185">Reference proteome</keyword>
<organism evidence="2">
    <name type="scientific">Brachypodium distachyon</name>
    <name type="common">Purple false brome</name>
    <name type="synonym">Trachynia distachya</name>
    <dbReference type="NCBI Taxonomy" id="15368"/>
    <lineage>
        <taxon>Eukaryota</taxon>
        <taxon>Viridiplantae</taxon>
        <taxon>Streptophyta</taxon>
        <taxon>Embryophyta</taxon>
        <taxon>Tracheophyta</taxon>
        <taxon>Spermatophyta</taxon>
        <taxon>Magnoliopsida</taxon>
        <taxon>Liliopsida</taxon>
        <taxon>Poales</taxon>
        <taxon>Poaceae</taxon>
        <taxon>BOP clade</taxon>
        <taxon>Pooideae</taxon>
        <taxon>Stipodae</taxon>
        <taxon>Brachypodieae</taxon>
        <taxon>Brachypodium</taxon>
    </lineage>
</organism>
<dbReference type="Gramene" id="PNT63340">
    <property type="protein sequence ID" value="PNT63340"/>
    <property type="gene ID" value="BRADI_4g14497v3"/>
</dbReference>
<proteinExistence type="predicted"/>
<gene>
    <name evidence="2" type="ORF">BRADI_4g14497v3</name>
</gene>
<protein>
    <submittedName>
        <fullName evidence="2 3">Uncharacterized protein</fullName>
    </submittedName>
</protein>
<sequence>MYEKKTGLLIPLIDHFTLPLFAWCVDFQSWIRAMLMEVLPIYFKCQCVTFCTFCLQIYTLCTFQLHQLINHLLFIKMQLLADALLLFIKVMFFVHSTGRAT</sequence>
<name>A0A2K2CMT1_BRADI</name>
<keyword evidence="1" id="KW-0812">Transmembrane</keyword>
<dbReference type="Proteomes" id="UP000008810">
    <property type="component" value="Chromosome 4"/>
</dbReference>
<reference evidence="3" key="3">
    <citation type="submission" date="2018-08" db="UniProtKB">
        <authorList>
            <consortium name="EnsemblPlants"/>
        </authorList>
    </citation>
    <scope>IDENTIFICATION</scope>
    <source>
        <strain evidence="3">cv. Bd21</strain>
    </source>
</reference>
<evidence type="ECO:0000313" key="2">
    <source>
        <dbReference type="EMBL" id="PNT63340.1"/>
    </source>
</evidence>
<feature type="transmembrane region" description="Helical" evidence="1">
    <location>
        <begin position="73"/>
        <end position="94"/>
    </location>
</feature>
<dbReference type="AlphaFoldDB" id="A0A2K2CMT1"/>
<evidence type="ECO:0000313" key="4">
    <source>
        <dbReference type="Proteomes" id="UP000008810"/>
    </source>
</evidence>
<dbReference type="EMBL" id="CM000883">
    <property type="protein sequence ID" value="PNT63340.1"/>
    <property type="molecule type" value="Genomic_DNA"/>
</dbReference>
<reference evidence="2 3" key="1">
    <citation type="journal article" date="2010" name="Nature">
        <title>Genome sequencing and analysis of the model grass Brachypodium distachyon.</title>
        <authorList>
            <consortium name="International Brachypodium Initiative"/>
        </authorList>
    </citation>
    <scope>NUCLEOTIDE SEQUENCE [LARGE SCALE GENOMIC DNA]</scope>
    <source>
        <strain evidence="2 3">Bd21</strain>
    </source>
</reference>
<keyword evidence="1" id="KW-1133">Transmembrane helix</keyword>
<feature type="transmembrane region" description="Helical" evidence="1">
    <location>
        <begin position="12"/>
        <end position="35"/>
    </location>
</feature>
<dbReference type="EnsemblPlants" id="PNT63340">
    <property type="protein sequence ID" value="PNT63340"/>
    <property type="gene ID" value="BRADI_4g14497v3"/>
</dbReference>